<dbReference type="Gene3D" id="3.40.50.300">
    <property type="entry name" value="P-loop containing nucleotide triphosphate hydrolases"/>
    <property type="match status" value="1"/>
</dbReference>
<dbReference type="InterPro" id="IPR045058">
    <property type="entry name" value="GIMA/IAN/Toc"/>
</dbReference>
<dbReference type="SUPFAM" id="SSF52540">
    <property type="entry name" value="P-loop containing nucleoside triphosphate hydrolases"/>
    <property type="match status" value="1"/>
</dbReference>
<evidence type="ECO:0000259" key="4">
    <source>
        <dbReference type="PROSITE" id="PS51720"/>
    </source>
</evidence>
<organism evidence="5">
    <name type="scientific">Anguilla anguilla</name>
    <name type="common">European freshwater eel</name>
    <name type="synonym">Muraena anguilla</name>
    <dbReference type="NCBI Taxonomy" id="7936"/>
    <lineage>
        <taxon>Eukaryota</taxon>
        <taxon>Metazoa</taxon>
        <taxon>Chordata</taxon>
        <taxon>Craniata</taxon>
        <taxon>Vertebrata</taxon>
        <taxon>Euteleostomi</taxon>
        <taxon>Actinopterygii</taxon>
        <taxon>Neopterygii</taxon>
        <taxon>Teleostei</taxon>
        <taxon>Anguilliformes</taxon>
        <taxon>Anguillidae</taxon>
        <taxon>Anguilla</taxon>
    </lineage>
</organism>
<name>A0A0E9XUH8_ANGAN</name>
<comment type="similarity">
    <text evidence="1">Belongs to the TRAFAC class TrmE-Era-EngA-EngB-Septin-like GTPase superfamily. AIG1/Toc34/Toc159-like paraseptin GTPase family. IAN subfamily.</text>
</comment>
<dbReference type="PROSITE" id="PS51720">
    <property type="entry name" value="G_AIG1"/>
    <property type="match status" value="1"/>
</dbReference>
<reference evidence="5" key="1">
    <citation type="submission" date="2014-11" db="EMBL/GenBank/DDBJ databases">
        <authorList>
            <person name="Amaro Gonzalez C."/>
        </authorList>
    </citation>
    <scope>NUCLEOTIDE SEQUENCE</scope>
</reference>
<feature type="domain" description="AIG1-type G" evidence="4">
    <location>
        <begin position="1"/>
        <end position="134"/>
    </location>
</feature>
<protein>
    <recommendedName>
        <fullName evidence="4">AIG1-type G domain-containing protein</fullName>
    </recommendedName>
</protein>
<evidence type="ECO:0000313" key="5">
    <source>
        <dbReference type="EMBL" id="JAI06378.1"/>
    </source>
</evidence>
<keyword evidence="3" id="KW-0342">GTP-binding</keyword>
<accession>A0A0E9XUH8</accession>
<dbReference type="InterPro" id="IPR027417">
    <property type="entry name" value="P-loop_NTPase"/>
</dbReference>
<proteinExistence type="inferred from homology"/>
<evidence type="ECO:0000256" key="2">
    <source>
        <dbReference type="ARBA" id="ARBA00022741"/>
    </source>
</evidence>
<dbReference type="EMBL" id="GBXM01002200">
    <property type="protein sequence ID" value="JAI06378.1"/>
    <property type="molecule type" value="Transcribed_RNA"/>
</dbReference>
<keyword evidence="2" id="KW-0547">Nucleotide-binding</keyword>
<dbReference type="GO" id="GO:0005525">
    <property type="term" value="F:GTP binding"/>
    <property type="evidence" value="ECO:0007669"/>
    <property type="project" value="UniProtKB-KW"/>
</dbReference>
<dbReference type="InterPro" id="IPR006703">
    <property type="entry name" value="G_AIG1"/>
</dbReference>
<dbReference type="Pfam" id="PF04548">
    <property type="entry name" value="AIG1"/>
    <property type="match status" value="1"/>
</dbReference>
<dbReference type="PANTHER" id="PTHR10903:SF112">
    <property type="entry name" value="SI:CH211-113E8.5"/>
    <property type="match status" value="1"/>
</dbReference>
<reference evidence="5" key="2">
    <citation type="journal article" date="2015" name="Fish Shellfish Immunol.">
        <title>Early steps in the European eel (Anguilla anguilla)-Vibrio vulnificus interaction in the gills: Role of the RtxA13 toxin.</title>
        <authorList>
            <person name="Callol A."/>
            <person name="Pajuelo D."/>
            <person name="Ebbesson L."/>
            <person name="Teles M."/>
            <person name="MacKenzie S."/>
            <person name="Amaro C."/>
        </authorList>
    </citation>
    <scope>NUCLEOTIDE SEQUENCE</scope>
</reference>
<dbReference type="FunFam" id="3.40.50.300:FF:000366">
    <property type="entry name" value="GTPase, IMAP family member 2"/>
    <property type="match status" value="1"/>
</dbReference>
<evidence type="ECO:0000256" key="1">
    <source>
        <dbReference type="ARBA" id="ARBA00008535"/>
    </source>
</evidence>
<dbReference type="PANTHER" id="PTHR10903">
    <property type="entry name" value="GTPASE, IMAP FAMILY MEMBER-RELATED"/>
    <property type="match status" value="1"/>
</dbReference>
<dbReference type="AlphaFoldDB" id="A0A0E9XUH8"/>
<evidence type="ECO:0000256" key="3">
    <source>
        <dbReference type="ARBA" id="ARBA00023134"/>
    </source>
</evidence>
<sequence>MDEDHVKIQIDECVRLSVPGPHVFLLVVRLGRFTQEEKSAVQWIQKHFGEEASLYTMLLFTGADQIKKKSVEEFLNGSTELQDLINCCGRRYHIFNNDDEQNITQVTELMQKIEKMVKENGGEHYTNEMYKEAERKIREEETKMWRAEKWENAKTYLKGVALVAMAVGGVAAGSPKAVGLAAAVGAAMVGRELR</sequence>